<evidence type="ECO:0000313" key="3">
    <source>
        <dbReference type="Proteomes" id="UP000000606"/>
    </source>
</evidence>
<accession>Q62W66</accession>
<keyword evidence="3" id="KW-1185">Reference proteome</keyword>
<dbReference type="PATRIC" id="fig|279010.13.peg.1433"/>
<dbReference type="RefSeq" id="WP_011197849.1">
    <property type="nucleotide sequence ID" value="NC_006270.3"/>
</dbReference>
<dbReference type="STRING" id="279010.BL01003"/>
<feature type="region of interest" description="Disordered" evidence="1">
    <location>
        <begin position="1"/>
        <end position="25"/>
    </location>
</feature>
<dbReference type="InterPro" id="IPR018330">
    <property type="entry name" value="RecT_fam"/>
</dbReference>
<dbReference type="EMBL" id="CP000002">
    <property type="protein sequence ID" value="AAU22992.1"/>
    <property type="molecule type" value="Genomic_DNA"/>
</dbReference>
<dbReference type="AlphaFoldDB" id="Q65KS0"/>
<accession>Q65KS0</accession>
<dbReference type="Pfam" id="PF03837">
    <property type="entry name" value="RecT"/>
    <property type="match status" value="1"/>
</dbReference>
<dbReference type="KEGG" id="bld:BLi01441"/>
<reference evidence="2 3" key="1">
    <citation type="journal article" date="2004" name="Genome Biol.">
        <title>Complete genome sequence of the industrial bacterium Bacillus licheniformis and comparisons with closely related Bacillus species.</title>
        <authorList>
            <person name="Rey M.W."/>
            <person name="Ramaiya P."/>
            <person name="Nelson B.A."/>
            <person name="Brody-Karpin S.D."/>
            <person name="Zaretsky E.J."/>
            <person name="Tang M."/>
            <person name="Lopez de Leon A."/>
            <person name="Xiang H."/>
            <person name="Gusti V."/>
            <person name="Clausen I.G."/>
            <person name="Olsen P.B."/>
            <person name="Rasmussen M.D."/>
            <person name="Andersen J.T."/>
            <person name="Jorgensen P.L."/>
            <person name="Larsen T.S."/>
            <person name="Sorokin A."/>
            <person name="Bolotin A."/>
            <person name="Lapidus A."/>
            <person name="Galleron N."/>
            <person name="Ehrlich S.D."/>
            <person name="Berka R.M."/>
        </authorList>
    </citation>
    <scope>NUCLEOTIDE SEQUENCE [LARGE SCALE GENOMIC DNA]</scope>
    <source>
        <strain evidence="3">ATCC 14580 / DSM 13 / JCM 2505 / CCUG 7422 / NBRC 12200 / NCIMB 9375 / NCTC 10341 / NRRL NRS-1264 / Gibson 46</strain>
    </source>
</reference>
<dbReference type="KEGG" id="bli:BL01003"/>
<dbReference type="HOGENOM" id="CLU_071046_0_0_9"/>
<dbReference type="eggNOG" id="COG3723">
    <property type="taxonomic scope" value="Bacteria"/>
</dbReference>
<gene>
    <name evidence="2" type="primary">yqaK</name>
    <name evidence="2" type="ordered locus">BL01003</name>
</gene>
<proteinExistence type="predicted"/>
<dbReference type="InterPro" id="IPR004590">
    <property type="entry name" value="ssDNA_annealing_RecT"/>
</dbReference>
<dbReference type="GeneID" id="92861972"/>
<dbReference type="GO" id="GO:0003677">
    <property type="term" value="F:DNA binding"/>
    <property type="evidence" value="ECO:0007669"/>
    <property type="project" value="InterPro"/>
</dbReference>
<dbReference type="Proteomes" id="UP000000606">
    <property type="component" value="Chromosome"/>
</dbReference>
<dbReference type="NCBIfam" id="NF007351">
    <property type="entry name" value="PRK09846.1"/>
    <property type="match status" value="1"/>
</dbReference>
<organism evidence="2 3">
    <name type="scientific">Bacillus licheniformis (strain ATCC 14580 / DSM 13 / JCM 2505 / CCUG 7422 / NBRC 12200 / NCIMB 9375 / NCTC 10341 / NRRL NRS-1264 / Gibson 46)</name>
    <dbReference type="NCBI Taxonomy" id="279010"/>
    <lineage>
        <taxon>Bacteria</taxon>
        <taxon>Bacillati</taxon>
        <taxon>Bacillota</taxon>
        <taxon>Bacilli</taxon>
        <taxon>Bacillales</taxon>
        <taxon>Bacillaceae</taxon>
        <taxon>Bacillus</taxon>
    </lineage>
</organism>
<dbReference type="NCBIfam" id="TIGR00616">
    <property type="entry name" value="rect"/>
    <property type="match status" value="1"/>
</dbReference>
<name>Q65KS0_BACLD</name>
<evidence type="ECO:0000256" key="1">
    <source>
        <dbReference type="SAM" id="MobiDB-lite"/>
    </source>
</evidence>
<evidence type="ECO:0000313" key="2">
    <source>
        <dbReference type="EMBL" id="AAU22992.1"/>
    </source>
</evidence>
<sequence length="273" mass="31357">MTQAEKLKNDIAKQEQRNEVAQDDKPKTILDAMMKHKESFEMALPKHLDADRLIRLAVTEFRKNPMLKECTPESLLGAVMQAAQVGLEPDALGSAYLVPYYNKNKNVKEVQLQIGYKGLIELVRRSGQVTSIVANEVYENDEFDFEYGINEKLYHKPTMDADRGKLKCFYAYARFKDGGHAFTVMSVEQINQIRDKFSKSQKNGKHFGPWADHYESMAKKTVIKQLVKYMPISVEIQNQITRDETVHSSFKEEPKPIYAFEESPDIIDAPIEN</sequence>
<dbReference type="GO" id="GO:0006259">
    <property type="term" value="P:DNA metabolic process"/>
    <property type="evidence" value="ECO:0007669"/>
    <property type="project" value="InterPro"/>
</dbReference>
<protein>
    <submittedName>
        <fullName evidence="2">DNA binding, phage related protein</fullName>
    </submittedName>
</protein>